<dbReference type="PANTHER" id="PTHR30441:SF4">
    <property type="entry name" value="PROTEIN ASMA"/>
    <property type="match status" value="1"/>
</dbReference>
<gene>
    <name evidence="4" type="ordered locus">Bpet3977</name>
</gene>
<name>A9I6N1_BORPD</name>
<accession>A9I6N1</accession>
<dbReference type="AlphaFoldDB" id="A9I6N1"/>
<dbReference type="InterPro" id="IPR007844">
    <property type="entry name" value="AsmA"/>
</dbReference>
<feature type="transmembrane region" description="Helical" evidence="2">
    <location>
        <begin position="7"/>
        <end position="30"/>
    </location>
</feature>
<dbReference type="Proteomes" id="UP000001225">
    <property type="component" value="Chromosome"/>
</dbReference>
<dbReference type="GO" id="GO:0005886">
    <property type="term" value="C:plasma membrane"/>
    <property type="evidence" value="ECO:0007669"/>
    <property type="project" value="TreeGrafter"/>
</dbReference>
<evidence type="ECO:0000313" key="5">
    <source>
        <dbReference type="Proteomes" id="UP000001225"/>
    </source>
</evidence>
<evidence type="ECO:0000256" key="1">
    <source>
        <dbReference type="SAM" id="MobiDB-lite"/>
    </source>
</evidence>
<evidence type="ECO:0000259" key="3">
    <source>
        <dbReference type="Pfam" id="PF05170"/>
    </source>
</evidence>
<dbReference type="GO" id="GO:0090313">
    <property type="term" value="P:regulation of protein targeting to membrane"/>
    <property type="evidence" value="ECO:0007669"/>
    <property type="project" value="TreeGrafter"/>
</dbReference>
<dbReference type="STRING" id="94624.Bpet3977"/>
<keyword evidence="2" id="KW-0812">Transmembrane</keyword>
<reference evidence="4 5" key="1">
    <citation type="journal article" date="2008" name="BMC Genomics">
        <title>The missing link: Bordetella petrii is endowed with both the metabolic versatility of environmental bacteria and virulence traits of pathogenic Bordetellae.</title>
        <authorList>
            <person name="Gross R."/>
            <person name="Guzman C.A."/>
            <person name="Sebaihia M."/>
            <person name="Martins Dos Santos V.A."/>
            <person name="Pieper D.H."/>
            <person name="Koebnik R."/>
            <person name="Lechner M."/>
            <person name="Bartels D."/>
            <person name="Buhrmester J."/>
            <person name="Choudhuri J.V."/>
            <person name="Ebensen T."/>
            <person name="Gaigalat L."/>
            <person name="Herrmann S."/>
            <person name="Khachane A.N."/>
            <person name="Larisch C."/>
            <person name="Link S."/>
            <person name="Linke B."/>
            <person name="Meyer F."/>
            <person name="Mormann S."/>
            <person name="Nakunst D."/>
            <person name="Rueckert C."/>
            <person name="Schneiker-Bekel S."/>
            <person name="Schulze K."/>
            <person name="Vorhoelter F.J."/>
            <person name="Yevsa T."/>
            <person name="Engle J.T."/>
            <person name="Goldman W.E."/>
            <person name="Puehler A."/>
            <person name="Goebel U.B."/>
            <person name="Goesmann A."/>
            <person name="Bloecker H."/>
            <person name="Kaiser O."/>
            <person name="Martinez-Arias R."/>
        </authorList>
    </citation>
    <scope>NUCLEOTIDE SEQUENCE [LARGE SCALE GENOMIC DNA]</scope>
    <source>
        <strain evidence="5">ATCC BAA-461 / DSM 12804 / CCUG 43448 / CIP 107267 / Se-1111R</strain>
    </source>
</reference>
<sequence>MKTWFKRILIGLVVLVVVAVVGLAIFLLTFDPNAYKYKLEELVQERYHRTLAIDGELELSLFPRIGLSVQGVSLSEVDSPDTFASIESMRLAVAVWPLLSSNLVVDHVAINGFKARVVRDKNGHLNFENLVGGGAANTLEPAGPATAAVGAMAGAAQAIATGGAAAPATMQIDIAGLDLQAGELQLQDEISGMAVAVTNLNANTGRVTYNQPFDVSLSARVEGGNPRIDANLTGQGLLTLDPLAKRFAAQKLDVRMDGNVLGAEAKSLAARGNLAFNGRTSSLDVAGLEIVFQGDVPDPATPMKGVEASVAIPKLAIDPHKLQLQIEKLAVRAKGSLTGGPFELAADAPALNISPSSATGQALTGRVRLQGLDASFGLNGISGNASELDIKEIKLDSTLTQGERVVKAVFSSPATFNLWQRAIGLSAMKGDVNITDPGLPKGSLQIPVIGSMNANLQKDEAGAKINAVLEGGKFDLMADIKKLSEVPDITFALAVDTLDLDKLAPPVPVAAPKAPAGDGKPADASKPAAKPASAPAAAPVADSAIDLSALVGPTANGTIKIGQLVVRGLKASELTAKLKLDKGKLDISTLAAALYGGKLGGTMSVDAANGNQVAAKMTLAGIDIGPLLSDLVQQSALTGTGSLALDLKTAGSNSYALTTGLNGSMQLRLRDGAVRGINIAQTLRELKAAFTGEAGDPTLAADRTRQTDFTSLEADLAFVKGVATAKRLDMASPLLRVSEGNPATIDFVQNSLNFVAKVRVVNTSTGQDGKDLEELKGITIPVLISGPFDKLAYTVQWRDVAGTALKRSLEKKLKEAVEKKAGDGSLSPQLDKALKGLLGK</sequence>
<evidence type="ECO:0000313" key="4">
    <source>
        <dbReference type="EMBL" id="CAP44323.1"/>
    </source>
</evidence>
<dbReference type="EMBL" id="AM902716">
    <property type="protein sequence ID" value="CAP44323.1"/>
    <property type="molecule type" value="Genomic_DNA"/>
</dbReference>
<dbReference type="Pfam" id="PF05170">
    <property type="entry name" value="AsmA"/>
    <property type="match status" value="1"/>
</dbReference>
<dbReference type="PANTHER" id="PTHR30441">
    <property type="entry name" value="DUF748 DOMAIN-CONTAINING PROTEIN"/>
    <property type="match status" value="1"/>
</dbReference>
<feature type="domain" description="AsmA" evidence="3">
    <location>
        <begin position="1"/>
        <end position="726"/>
    </location>
</feature>
<proteinExistence type="predicted"/>
<protein>
    <submittedName>
        <fullName evidence="4">Secreted protein</fullName>
    </submittedName>
</protein>
<feature type="region of interest" description="Disordered" evidence="1">
    <location>
        <begin position="511"/>
        <end position="533"/>
    </location>
</feature>
<organism evidence="4 5">
    <name type="scientific">Bordetella petrii (strain ATCC BAA-461 / DSM 12804 / CCUG 43448 / CIP 107267 / Se-1111R)</name>
    <dbReference type="NCBI Taxonomy" id="340100"/>
    <lineage>
        <taxon>Bacteria</taxon>
        <taxon>Pseudomonadati</taxon>
        <taxon>Pseudomonadota</taxon>
        <taxon>Betaproteobacteria</taxon>
        <taxon>Burkholderiales</taxon>
        <taxon>Alcaligenaceae</taxon>
        <taxon>Bordetella</taxon>
    </lineage>
</organism>
<keyword evidence="2" id="KW-0472">Membrane</keyword>
<keyword evidence="2" id="KW-1133">Transmembrane helix</keyword>
<evidence type="ECO:0000256" key="2">
    <source>
        <dbReference type="SAM" id="Phobius"/>
    </source>
</evidence>
<keyword evidence="5" id="KW-1185">Reference proteome</keyword>
<dbReference type="eggNOG" id="COG2982">
    <property type="taxonomic scope" value="Bacteria"/>
</dbReference>
<dbReference type="InterPro" id="IPR052894">
    <property type="entry name" value="AsmA-related"/>
</dbReference>
<dbReference type="KEGG" id="bpt:Bpet3977"/>